<sequence length="173" mass="19076">MLIRKLIPTDAAALKAIRLDAVQESPTSFMPNAEEVRARSVESFAQLLSDPQDAVYGVFIEDDLIAIAGLRRNSAAKLKHKANIFGVYTQASQRQKGIARRLLLTLLDDAYSDPSIVQITLSVNTANDNAKSLYESMGFEQYGLEKNAMLVDGVFIHEAHLVLYVPGRLAQLN</sequence>
<dbReference type="EMBL" id="UGHR01000001">
    <property type="protein sequence ID" value="STQ90854.1"/>
    <property type="molecule type" value="Genomic_DNA"/>
</dbReference>
<dbReference type="EMBL" id="SMBT01000002">
    <property type="protein sequence ID" value="TCU89484.1"/>
    <property type="molecule type" value="Genomic_DNA"/>
</dbReference>
<dbReference type="AlphaFoldDB" id="A0A377Q6F1"/>
<evidence type="ECO:0000313" key="5">
    <source>
        <dbReference type="EMBL" id="TCU89484.1"/>
    </source>
</evidence>
<dbReference type="GO" id="GO:0016747">
    <property type="term" value="F:acyltransferase activity, transferring groups other than amino-acyl groups"/>
    <property type="evidence" value="ECO:0007669"/>
    <property type="project" value="InterPro"/>
</dbReference>
<evidence type="ECO:0000313" key="4">
    <source>
        <dbReference type="EMBL" id="STQ90854.1"/>
    </source>
</evidence>
<protein>
    <submittedName>
        <fullName evidence="4">Predicted acetyltransferase</fullName>
    </submittedName>
    <submittedName>
        <fullName evidence="5">RimJ/RimL family protein N-acetyltransferase</fullName>
    </submittedName>
</protein>
<accession>A0A377Q6F1</accession>
<dbReference type="Proteomes" id="UP000295794">
    <property type="component" value="Unassembled WGS sequence"/>
</dbReference>
<dbReference type="SUPFAM" id="SSF55729">
    <property type="entry name" value="Acyl-CoA N-acyltransferases (Nat)"/>
    <property type="match status" value="1"/>
</dbReference>
<reference evidence="5 7" key="2">
    <citation type="submission" date="2019-03" db="EMBL/GenBank/DDBJ databases">
        <title>Genomic Encyclopedia of Type Strains, Phase IV (KMG-IV): sequencing the most valuable type-strain genomes for metagenomic binning, comparative biology and taxonomic classification.</title>
        <authorList>
            <person name="Goeker M."/>
        </authorList>
    </citation>
    <scope>NUCLEOTIDE SEQUENCE [LARGE SCALE GENOMIC DNA]</scope>
    <source>
        <strain evidence="5 7">DSM 3764</strain>
    </source>
</reference>
<dbReference type="PROSITE" id="PS51186">
    <property type="entry name" value="GNAT"/>
    <property type="match status" value="1"/>
</dbReference>
<evidence type="ECO:0000259" key="3">
    <source>
        <dbReference type="PROSITE" id="PS51186"/>
    </source>
</evidence>
<keyword evidence="2" id="KW-0012">Acyltransferase</keyword>
<dbReference type="Gene3D" id="3.40.630.30">
    <property type="match status" value="1"/>
</dbReference>
<dbReference type="OrthoDB" id="9799092at2"/>
<dbReference type="Proteomes" id="UP000255108">
    <property type="component" value="Unassembled WGS sequence"/>
</dbReference>
<evidence type="ECO:0000313" key="6">
    <source>
        <dbReference type="Proteomes" id="UP000255108"/>
    </source>
</evidence>
<feature type="domain" description="N-acetyltransferase" evidence="3">
    <location>
        <begin position="1"/>
        <end position="168"/>
    </location>
</feature>
<evidence type="ECO:0000256" key="1">
    <source>
        <dbReference type="ARBA" id="ARBA00022679"/>
    </source>
</evidence>
<proteinExistence type="predicted"/>
<evidence type="ECO:0000256" key="2">
    <source>
        <dbReference type="ARBA" id="ARBA00023315"/>
    </source>
</evidence>
<name>A0A377Q6F1_9NEIS</name>
<dbReference type="Pfam" id="PF13420">
    <property type="entry name" value="Acetyltransf_4"/>
    <property type="match status" value="1"/>
</dbReference>
<evidence type="ECO:0000313" key="7">
    <source>
        <dbReference type="Proteomes" id="UP000295794"/>
    </source>
</evidence>
<dbReference type="InterPro" id="IPR050832">
    <property type="entry name" value="Bact_Acetyltransf"/>
</dbReference>
<reference evidence="4 6" key="1">
    <citation type="submission" date="2018-06" db="EMBL/GenBank/DDBJ databases">
        <authorList>
            <consortium name="Pathogen Informatics"/>
            <person name="Doyle S."/>
        </authorList>
    </citation>
    <scope>NUCLEOTIDE SEQUENCE [LARGE SCALE GENOMIC DNA]</scope>
    <source>
        <strain evidence="4 6">NCTC11159</strain>
    </source>
</reference>
<dbReference type="RefSeq" id="WP_115227136.1">
    <property type="nucleotide sequence ID" value="NZ_CAWOLO010000002.1"/>
</dbReference>
<keyword evidence="1 4" id="KW-0808">Transferase</keyword>
<gene>
    <name evidence="5" type="ORF">EV682_102396</name>
    <name evidence="4" type="ORF">NCTC11159_01921</name>
</gene>
<dbReference type="PANTHER" id="PTHR43877">
    <property type="entry name" value="AMINOALKYLPHOSPHONATE N-ACETYLTRANSFERASE-RELATED-RELATED"/>
    <property type="match status" value="1"/>
</dbReference>
<keyword evidence="7" id="KW-1185">Reference proteome</keyword>
<dbReference type="InterPro" id="IPR000182">
    <property type="entry name" value="GNAT_dom"/>
</dbReference>
<organism evidence="4 6">
    <name type="scientific">Iodobacter fluviatilis</name>
    <dbReference type="NCBI Taxonomy" id="537"/>
    <lineage>
        <taxon>Bacteria</taxon>
        <taxon>Pseudomonadati</taxon>
        <taxon>Pseudomonadota</taxon>
        <taxon>Betaproteobacteria</taxon>
        <taxon>Neisseriales</taxon>
        <taxon>Chitinibacteraceae</taxon>
        <taxon>Iodobacter</taxon>
    </lineage>
</organism>
<dbReference type="InterPro" id="IPR016181">
    <property type="entry name" value="Acyl_CoA_acyltransferase"/>
</dbReference>